<feature type="domain" description="SAM" evidence="3">
    <location>
        <begin position="154"/>
        <end position="217"/>
    </location>
</feature>
<accession>I1I6S1</accession>
<dbReference type="EMBL" id="CM000882">
    <property type="protein sequence ID" value="KQJ98134.1"/>
    <property type="molecule type" value="Genomic_DNA"/>
</dbReference>
<reference evidence="5" key="3">
    <citation type="submission" date="2018-08" db="UniProtKB">
        <authorList>
            <consortium name="EnsemblPlants"/>
        </authorList>
    </citation>
    <scope>IDENTIFICATION</scope>
    <source>
        <strain evidence="5">cv. Bd21</strain>
    </source>
</reference>
<evidence type="ECO:0000313" key="4">
    <source>
        <dbReference type="EMBL" id="KQJ98134.1"/>
    </source>
</evidence>
<dbReference type="Proteomes" id="UP000008810">
    <property type="component" value="Chromosome 3"/>
</dbReference>
<protein>
    <recommendedName>
        <fullName evidence="3">SAM domain-containing protein</fullName>
    </recommendedName>
</protein>
<dbReference type="Pfam" id="PF07647">
    <property type="entry name" value="SAM_2"/>
    <property type="match status" value="1"/>
</dbReference>
<reference evidence="4 5" key="1">
    <citation type="journal article" date="2010" name="Nature">
        <title>Genome sequencing and analysis of the model grass Brachypodium distachyon.</title>
        <authorList>
            <consortium name="International Brachypodium Initiative"/>
        </authorList>
    </citation>
    <scope>NUCLEOTIDE SEQUENCE [LARGE SCALE GENOMIC DNA]</scope>
    <source>
        <strain evidence="4">Bd21</strain>
        <strain evidence="5">cv. Bd21</strain>
    </source>
</reference>
<dbReference type="EnsemblPlants" id="KQJ98135">
    <property type="protein sequence ID" value="KQJ98135"/>
    <property type="gene ID" value="BRADI_3g35080v3"/>
</dbReference>
<feature type="compositionally biased region" description="Polar residues" evidence="2">
    <location>
        <begin position="60"/>
        <end position="79"/>
    </location>
</feature>
<dbReference type="OMA" id="MENCDAA"/>
<dbReference type="PROSITE" id="PS50105">
    <property type="entry name" value="SAM_DOMAIN"/>
    <property type="match status" value="1"/>
</dbReference>
<organism evidence="5">
    <name type="scientific">Brachypodium distachyon</name>
    <name type="common">Purple false brome</name>
    <name type="synonym">Trachynia distachya</name>
    <dbReference type="NCBI Taxonomy" id="15368"/>
    <lineage>
        <taxon>Eukaryota</taxon>
        <taxon>Viridiplantae</taxon>
        <taxon>Streptophyta</taxon>
        <taxon>Embryophyta</taxon>
        <taxon>Tracheophyta</taxon>
        <taxon>Spermatophyta</taxon>
        <taxon>Magnoliopsida</taxon>
        <taxon>Liliopsida</taxon>
        <taxon>Poales</taxon>
        <taxon>Poaceae</taxon>
        <taxon>BOP clade</taxon>
        <taxon>Pooideae</taxon>
        <taxon>Stipodae</taxon>
        <taxon>Brachypodieae</taxon>
        <taxon>Brachypodium</taxon>
    </lineage>
</organism>
<dbReference type="Gene3D" id="1.10.150.50">
    <property type="entry name" value="Transcription Factor, Ets-1"/>
    <property type="match status" value="1"/>
</dbReference>
<reference evidence="4" key="2">
    <citation type="submission" date="2017-06" db="EMBL/GenBank/DDBJ databases">
        <title>WGS assembly of Brachypodium distachyon.</title>
        <authorList>
            <consortium name="The International Brachypodium Initiative"/>
            <person name="Lucas S."/>
            <person name="Harmon-Smith M."/>
            <person name="Lail K."/>
            <person name="Tice H."/>
            <person name="Grimwood J."/>
            <person name="Bruce D."/>
            <person name="Barry K."/>
            <person name="Shu S."/>
            <person name="Lindquist E."/>
            <person name="Wang M."/>
            <person name="Pitluck S."/>
            <person name="Vogel J.P."/>
            <person name="Garvin D.F."/>
            <person name="Mockler T.C."/>
            <person name="Schmutz J."/>
            <person name="Rokhsar D."/>
            <person name="Bevan M.W."/>
        </authorList>
    </citation>
    <scope>NUCLEOTIDE SEQUENCE</scope>
    <source>
        <strain evidence="4">Bd21</strain>
    </source>
</reference>
<gene>
    <name evidence="5" type="primary">LOC100826991</name>
    <name evidence="4" type="ORF">BRADI_3g35080v3</name>
</gene>
<keyword evidence="6" id="KW-1185">Reference proteome</keyword>
<dbReference type="STRING" id="15368.I1I6S1"/>
<dbReference type="Gramene" id="KQJ98135">
    <property type="protein sequence ID" value="KQJ98135"/>
    <property type="gene ID" value="BRADI_3g35080v3"/>
</dbReference>
<dbReference type="HOGENOM" id="CLU_070935_0_0_1"/>
<evidence type="ECO:0000259" key="3">
    <source>
        <dbReference type="PROSITE" id="PS50105"/>
    </source>
</evidence>
<dbReference type="EnsemblPlants" id="KQJ98134">
    <property type="protein sequence ID" value="KQJ98134"/>
    <property type="gene ID" value="BRADI_3g35080v3"/>
</dbReference>
<keyword evidence="1" id="KW-0677">Repeat</keyword>
<evidence type="ECO:0000256" key="2">
    <source>
        <dbReference type="SAM" id="MobiDB-lite"/>
    </source>
</evidence>
<sequence>MLDMDGKEAPSEVFVDPSRSASNTDEDDDWVIVKKQRITIWIPPLSPAAAILQAGTPKVISTQTSPPRMSRRNCNTATKKQPKQGGESSCNPVVPVVKLDCTRHADRDFQRLSHEDTEKATSSFGNIYEPRLPIISSCLTNKILRARLLERRVAGFGGLRNWLFTCGLGWFVKILDSRKMGVYQIVSLTMNQLKEMGLIAVGPRRKLIHAIDNLCKPGQSEMFC</sequence>
<dbReference type="GeneID" id="100826991"/>
<dbReference type="RefSeq" id="XP_010235099.1">
    <property type="nucleotide sequence ID" value="XM_010236797.3"/>
</dbReference>
<evidence type="ECO:0000313" key="6">
    <source>
        <dbReference type="Proteomes" id="UP000008810"/>
    </source>
</evidence>
<dbReference type="EMBL" id="CM000882">
    <property type="protein sequence ID" value="KQJ98135.1"/>
    <property type="molecule type" value="Genomic_DNA"/>
</dbReference>
<dbReference type="RefSeq" id="XP_003574434.1">
    <property type="nucleotide sequence ID" value="XM_003574386.4"/>
</dbReference>
<dbReference type="InterPro" id="IPR013761">
    <property type="entry name" value="SAM/pointed_sf"/>
</dbReference>
<proteinExistence type="predicted"/>
<dbReference type="PANTHER" id="PTHR10627">
    <property type="entry name" value="SCP160"/>
    <property type="match status" value="1"/>
</dbReference>
<dbReference type="OrthoDB" id="271862at2759"/>
<name>I1I6S1_BRADI</name>
<dbReference type="Gramene" id="KQJ98134">
    <property type="protein sequence ID" value="KQJ98134"/>
    <property type="gene ID" value="BRADI_3g35080v3"/>
</dbReference>
<dbReference type="InterPro" id="IPR001660">
    <property type="entry name" value="SAM"/>
</dbReference>
<dbReference type="PANTHER" id="PTHR10627:SF68">
    <property type="entry name" value="F26K24.15 PROTEIN-RELATED"/>
    <property type="match status" value="1"/>
</dbReference>
<dbReference type="KEGG" id="bdi:100826991"/>
<evidence type="ECO:0000256" key="1">
    <source>
        <dbReference type="ARBA" id="ARBA00022737"/>
    </source>
</evidence>
<feature type="compositionally biased region" description="Basic and acidic residues" evidence="2">
    <location>
        <begin position="1"/>
        <end position="10"/>
    </location>
</feature>
<dbReference type="CDD" id="cd09487">
    <property type="entry name" value="SAM_superfamily"/>
    <property type="match status" value="1"/>
</dbReference>
<evidence type="ECO:0000313" key="5">
    <source>
        <dbReference type="EnsemblPlants" id="KQJ98134"/>
    </source>
</evidence>
<feature type="region of interest" description="Disordered" evidence="2">
    <location>
        <begin position="1"/>
        <end position="27"/>
    </location>
</feature>
<dbReference type="SUPFAM" id="SSF47769">
    <property type="entry name" value="SAM/Pointed domain"/>
    <property type="match status" value="1"/>
</dbReference>
<feature type="region of interest" description="Disordered" evidence="2">
    <location>
        <begin position="60"/>
        <end position="91"/>
    </location>
</feature>
<dbReference type="eggNOG" id="ENOG502RYF9">
    <property type="taxonomic scope" value="Eukaryota"/>
</dbReference>
<dbReference type="AlphaFoldDB" id="I1I6S1"/>